<dbReference type="GO" id="GO:0005634">
    <property type="term" value="C:nucleus"/>
    <property type="evidence" value="ECO:0007669"/>
    <property type="project" value="TreeGrafter"/>
</dbReference>
<feature type="region of interest" description="Disordered" evidence="2">
    <location>
        <begin position="134"/>
        <end position="326"/>
    </location>
</feature>
<evidence type="ECO:0000256" key="1">
    <source>
        <dbReference type="ARBA" id="ARBA00009207"/>
    </source>
</evidence>
<feature type="compositionally biased region" description="Basic and acidic residues" evidence="2">
    <location>
        <begin position="191"/>
        <end position="210"/>
    </location>
</feature>
<protein>
    <recommendedName>
        <fullName evidence="5">PPP4R2 protein</fullName>
    </recommendedName>
</protein>
<feature type="compositionally biased region" description="Basic and acidic residues" evidence="2">
    <location>
        <begin position="137"/>
        <end position="165"/>
    </location>
</feature>
<evidence type="ECO:0000313" key="3">
    <source>
        <dbReference type="EMBL" id="KIH51881.1"/>
    </source>
</evidence>
<dbReference type="AlphaFoldDB" id="A0A0C2G4D9"/>
<sequence>MSDEAANMKLATPEEEAHPTDWLLDFMEQVARSGKSSIPWTEVKPALLKHFEKVVHEKIRLHEKFDEESKKKTGEVDIEHSYQLVYNKIKDSVDFPVTLRRLCSILTNPSRCYSKLPTLMNALMKVVEVDSIVPANPEEKSEPPKEKEKGDEKEFCYFDDAELRKQRVKKSKRGASDSGSMGRRRGRKRKESGPMEKSTPENPDHVDSKPKKNGPTAESTSENPDQVDSKPKDNGPTAESTPENLDQVDSKPKENGPMAESTPENPDQVDSKPEMNGPTVESTPENPDQADSKPKDNGPAVESTPENPDQVDSKPEEAVMSDVTNC</sequence>
<dbReference type="EMBL" id="KN745159">
    <property type="protein sequence ID" value="KIH51881.1"/>
    <property type="molecule type" value="Genomic_DNA"/>
</dbReference>
<dbReference type="GO" id="GO:0019888">
    <property type="term" value="F:protein phosphatase regulator activity"/>
    <property type="evidence" value="ECO:0007669"/>
    <property type="project" value="InterPro"/>
</dbReference>
<dbReference type="GO" id="GO:0030289">
    <property type="term" value="C:protein phosphatase 4 complex"/>
    <property type="evidence" value="ECO:0007669"/>
    <property type="project" value="InterPro"/>
</dbReference>
<dbReference type="PANTHER" id="PTHR16487">
    <property type="entry name" value="PPP4R2-RELATED PROTEIN"/>
    <property type="match status" value="1"/>
</dbReference>
<feature type="non-terminal residue" evidence="3">
    <location>
        <position position="326"/>
    </location>
</feature>
<dbReference type="Pfam" id="PF09184">
    <property type="entry name" value="PPP4R2"/>
    <property type="match status" value="1"/>
</dbReference>
<dbReference type="OrthoDB" id="341898at2759"/>
<dbReference type="InterPro" id="IPR015267">
    <property type="entry name" value="PPP4R2"/>
</dbReference>
<comment type="similarity">
    <text evidence="1">Belongs to the PPP4R2 family.</text>
</comment>
<evidence type="ECO:0000256" key="2">
    <source>
        <dbReference type="SAM" id="MobiDB-lite"/>
    </source>
</evidence>
<accession>A0A0C2G4D9</accession>
<feature type="compositionally biased region" description="Polar residues" evidence="2">
    <location>
        <begin position="216"/>
        <end position="226"/>
    </location>
</feature>
<evidence type="ECO:0000313" key="4">
    <source>
        <dbReference type="Proteomes" id="UP000054047"/>
    </source>
</evidence>
<keyword evidence="4" id="KW-1185">Reference proteome</keyword>
<evidence type="ECO:0008006" key="5">
    <source>
        <dbReference type="Google" id="ProtNLM"/>
    </source>
</evidence>
<proteinExistence type="inferred from homology"/>
<dbReference type="PANTHER" id="PTHR16487:SF0">
    <property type="entry name" value="PROTEIN PHOSPHATASE 4 REGULATORY SUBUNIT 2-RELATED"/>
    <property type="match status" value="1"/>
</dbReference>
<reference evidence="3 4" key="1">
    <citation type="submission" date="2013-12" db="EMBL/GenBank/DDBJ databases">
        <title>Draft genome of the parsitic nematode Ancylostoma duodenale.</title>
        <authorList>
            <person name="Mitreva M."/>
        </authorList>
    </citation>
    <scope>NUCLEOTIDE SEQUENCE [LARGE SCALE GENOMIC DNA]</scope>
    <source>
        <strain evidence="3 4">Zhejiang</strain>
    </source>
</reference>
<gene>
    <name evidence="3" type="ORF">ANCDUO_18024</name>
</gene>
<organism evidence="3 4">
    <name type="scientific">Ancylostoma duodenale</name>
    <dbReference type="NCBI Taxonomy" id="51022"/>
    <lineage>
        <taxon>Eukaryota</taxon>
        <taxon>Metazoa</taxon>
        <taxon>Ecdysozoa</taxon>
        <taxon>Nematoda</taxon>
        <taxon>Chromadorea</taxon>
        <taxon>Rhabditida</taxon>
        <taxon>Rhabditina</taxon>
        <taxon>Rhabditomorpha</taxon>
        <taxon>Strongyloidea</taxon>
        <taxon>Ancylostomatidae</taxon>
        <taxon>Ancylostomatinae</taxon>
        <taxon>Ancylostoma</taxon>
    </lineage>
</organism>
<name>A0A0C2G4D9_9BILA</name>
<dbReference type="GO" id="GO:0005737">
    <property type="term" value="C:cytoplasm"/>
    <property type="evidence" value="ECO:0007669"/>
    <property type="project" value="TreeGrafter"/>
</dbReference>
<dbReference type="Proteomes" id="UP000054047">
    <property type="component" value="Unassembled WGS sequence"/>
</dbReference>